<feature type="domain" description="DUF7647" evidence="2">
    <location>
        <begin position="244"/>
        <end position="304"/>
    </location>
</feature>
<gene>
    <name evidence="3" type="ORF">HaLaN_00004</name>
</gene>
<evidence type="ECO:0000313" key="3">
    <source>
        <dbReference type="EMBL" id="GFH05527.1"/>
    </source>
</evidence>
<keyword evidence="4" id="KW-1185">Reference proteome</keyword>
<dbReference type="Pfam" id="PF24101">
    <property type="entry name" value="WHD_GTF3C1"/>
    <property type="match status" value="1"/>
</dbReference>
<dbReference type="AlphaFoldDB" id="A0A699Y5Y1"/>
<feature type="non-terminal residue" evidence="3">
    <location>
        <position position="1"/>
    </location>
</feature>
<evidence type="ECO:0000313" key="4">
    <source>
        <dbReference type="Proteomes" id="UP000485058"/>
    </source>
</evidence>
<dbReference type="Pfam" id="PF24658">
    <property type="entry name" value="DUF7647"/>
    <property type="match status" value="1"/>
</dbReference>
<dbReference type="InterPro" id="IPR056064">
    <property type="entry name" value="DUF7647"/>
</dbReference>
<evidence type="ECO:0000259" key="1">
    <source>
        <dbReference type="Pfam" id="PF24101"/>
    </source>
</evidence>
<reference evidence="3 4" key="1">
    <citation type="submission" date="2020-02" db="EMBL/GenBank/DDBJ databases">
        <title>Draft genome sequence of Haematococcus lacustris strain NIES-144.</title>
        <authorList>
            <person name="Morimoto D."/>
            <person name="Nakagawa S."/>
            <person name="Yoshida T."/>
            <person name="Sawayama S."/>
        </authorList>
    </citation>
    <scope>NUCLEOTIDE SEQUENCE [LARGE SCALE GENOMIC DNA]</scope>
    <source>
        <strain evidence="3 4">NIES-144</strain>
    </source>
</reference>
<proteinExistence type="predicted"/>
<accession>A0A699Y5Y1</accession>
<dbReference type="Proteomes" id="UP000485058">
    <property type="component" value="Unassembled WGS sequence"/>
</dbReference>
<organism evidence="3 4">
    <name type="scientific">Haematococcus lacustris</name>
    <name type="common">Green alga</name>
    <name type="synonym">Haematococcus pluvialis</name>
    <dbReference type="NCBI Taxonomy" id="44745"/>
    <lineage>
        <taxon>Eukaryota</taxon>
        <taxon>Viridiplantae</taxon>
        <taxon>Chlorophyta</taxon>
        <taxon>core chlorophytes</taxon>
        <taxon>Chlorophyceae</taxon>
        <taxon>CS clade</taxon>
        <taxon>Chlamydomonadales</taxon>
        <taxon>Haematococcaceae</taxon>
        <taxon>Haematococcus</taxon>
    </lineage>
</organism>
<comment type="caution">
    <text evidence="3">The sequence shown here is derived from an EMBL/GenBank/DDBJ whole genome shotgun (WGS) entry which is preliminary data.</text>
</comment>
<feature type="domain" description="GTF3C1 extended winged-helix" evidence="1">
    <location>
        <begin position="3"/>
        <end position="117"/>
    </location>
</feature>
<dbReference type="EMBL" id="BLLF01000001">
    <property type="protein sequence ID" value="GFH05527.1"/>
    <property type="molecule type" value="Genomic_DNA"/>
</dbReference>
<dbReference type="InterPro" id="IPR056467">
    <property type="entry name" value="eWH_GTF3C1"/>
</dbReference>
<name>A0A699Y5Y1_HAELA</name>
<sequence length="333" mass="36895">SDLSDDRLRRLMERLSSHGFMVRHEIRSFLYTYEVDHGLLHPSTSLNFKGADKKTIERLLRRLVDSNKADLVVVPIIGSYVSGEARTMDVLLPKDSPLTPELGSTIQQYIKAFEKRIPLPASVMRRVGLTDIKVEERVSRLLPEGANLRRLSLARVVNDFQLLNPLDTLNRVHRGRGPAAPVAGTLATLSGAAYQGEHTVMRMTLNGYNWSRMARAQFMHAAICKLTAEAPGQKLGGGRYRKWQIIGSANEVPDLLARCEADACLGSLSHKEQGDLFDDSSKDRFSALLDLLRRMGLLELCTAKPGSFNTGSGRPAITYFIAKPLGEVLRAVS</sequence>
<evidence type="ECO:0000259" key="2">
    <source>
        <dbReference type="Pfam" id="PF24658"/>
    </source>
</evidence>
<protein>
    <submittedName>
        <fullName evidence="3">B-block_TFIIIC domain-containing protein</fullName>
    </submittedName>
</protein>